<dbReference type="Pfam" id="PF13282">
    <property type="entry name" value="DUF4070"/>
    <property type="match status" value="1"/>
</dbReference>
<comment type="caution">
    <text evidence="2">The sequence shown here is derived from an EMBL/GenBank/DDBJ whole genome shotgun (WGS) entry which is preliminary data.</text>
</comment>
<feature type="non-terminal residue" evidence="2">
    <location>
        <position position="1"/>
    </location>
</feature>
<evidence type="ECO:0000259" key="1">
    <source>
        <dbReference type="Pfam" id="PF13282"/>
    </source>
</evidence>
<dbReference type="EMBL" id="BART01042156">
    <property type="protein sequence ID" value="GAH20939.1"/>
    <property type="molecule type" value="Genomic_DNA"/>
</dbReference>
<gene>
    <name evidence="2" type="ORF">S01H4_67231</name>
</gene>
<dbReference type="AlphaFoldDB" id="X1EUT8"/>
<proteinExistence type="predicted"/>
<dbReference type="InterPro" id="IPR025274">
    <property type="entry name" value="DUF4070"/>
</dbReference>
<feature type="domain" description="DUF4070" evidence="1">
    <location>
        <begin position="1"/>
        <end position="32"/>
    </location>
</feature>
<protein>
    <recommendedName>
        <fullName evidence="1">DUF4070 domain-containing protein</fullName>
    </recommendedName>
</protein>
<accession>X1EUT8</accession>
<organism evidence="2">
    <name type="scientific">marine sediment metagenome</name>
    <dbReference type="NCBI Taxonomy" id="412755"/>
    <lineage>
        <taxon>unclassified sequences</taxon>
        <taxon>metagenomes</taxon>
        <taxon>ecological metagenomes</taxon>
    </lineage>
</organism>
<evidence type="ECO:0000313" key="2">
    <source>
        <dbReference type="EMBL" id="GAH20939.1"/>
    </source>
</evidence>
<feature type="non-terminal residue" evidence="2">
    <location>
        <position position="40"/>
    </location>
</feature>
<sequence length="40" mass="4865">RGYKQVVDTIYAPKQYYERIRTFLREYKPSNKGKIKISLL</sequence>
<reference evidence="2" key="1">
    <citation type="journal article" date="2014" name="Front. Microbiol.">
        <title>High frequency of phylogenetically diverse reductive dehalogenase-homologous genes in deep subseafloor sedimentary metagenomes.</title>
        <authorList>
            <person name="Kawai M."/>
            <person name="Futagami T."/>
            <person name="Toyoda A."/>
            <person name="Takaki Y."/>
            <person name="Nishi S."/>
            <person name="Hori S."/>
            <person name="Arai W."/>
            <person name="Tsubouchi T."/>
            <person name="Morono Y."/>
            <person name="Uchiyama I."/>
            <person name="Ito T."/>
            <person name="Fujiyama A."/>
            <person name="Inagaki F."/>
            <person name="Takami H."/>
        </authorList>
    </citation>
    <scope>NUCLEOTIDE SEQUENCE</scope>
    <source>
        <strain evidence="2">Expedition CK06-06</strain>
    </source>
</reference>
<name>X1EUT8_9ZZZZ</name>